<comment type="similarity">
    <text evidence="9">Belongs to the MurCDEF family.</text>
</comment>
<dbReference type="PANTHER" id="PTHR43692:SF1">
    <property type="entry name" value="UDP-N-ACETYLMURAMOYLALANINE--D-GLUTAMATE LIGASE"/>
    <property type="match status" value="1"/>
</dbReference>
<dbReference type="GO" id="GO:0071555">
    <property type="term" value="P:cell wall organization"/>
    <property type="evidence" value="ECO:0007669"/>
    <property type="project" value="UniProtKB-KW"/>
</dbReference>
<dbReference type="SUPFAM" id="SSF53623">
    <property type="entry name" value="MurD-like peptide ligases, catalytic domain"/>
    <property type="match status" value="1"/>
</dbReference>
<dbReference type="InterPro" id="IPR036615">
    <property type="entry name" value="Mur_ligase_C_dom_sf"/>
</dbReference>
<dbReference type="Gene3D" id="3.40.50.720">
    <property type="entry name" value="NAD(P)-binding Rossmann-like Domain"/>
    <property type="match status" value="1"/>
</dbReference>
<feature type="binding site" evidence="9">
    <location>
        <begin position="110"/>
        <end position="116"/>
    </location>
    <ligand>
        <name>ATP</name>
        <dbReference type="ChEBI" id="CHEBI:30616"/>
    </ligand>
</feature>
<comment type="subcellular location">
    <subcellularLocation>
        <location evidence="1 9 10">Cytoplasm</location>
    </subcellularLocation>
</comment>
<evidence type="ECO:0000256" key="2">
    <source>
        <dbReference type="ARBA" id="ARBA00004752"/>
    </source>
</evidence>
<comment type="function">
    <text evidence="9 10">Cell wall formation. Catalyzes the addition of glutamate to the nucleotide precursor UDP-N-acetylmuramoyl-L-alanine (UMA).</text>
</comment>
<dbReference type="Gene3D" id="3.40.1190.10">
    <property type="entry name" value="Mur-like, catalytic domain"/>
    <property type="match status" value="1"/>
</dbReference>
<evidence type="ECO:0000259" key="11">
    <source>
        <dbReference type="Pfam" id="PF02875"/>
    </source>
</evidence>
<evidence type="ECO:0000256" key="7">
    <source>
        <dbReference type="ARBA" id="ARBA00022840"/>
    </source>
</evidence>
<evidence type="ECO:0000256" key="10">
    <source>
        <dbReference type="RuleBase" id="RU003664"/>
    </source>
</evidence>
<dbReference type="GO" id="GO:0005737">
    <property type="term" value="C:cytoplasm"/>
    <property type="evidence" value="ECO:0007669"/>
    <property type="project" value="UniProtKB-SubCell"/>
</dbReference>
<dbReference type="SUPFAM" id="SSF53244">
    <property type="entry name" value="MurD-like peptide ligases, peptide-binding domain"/>
    <property type="match status" value="1"/>
</dbReference>
<dbReference type="GO" id="GO:0051301">
    <property type="term" value="P:cell division"/>
    <property type="evidence" value="ECO:0007669"/>
    <property type="project" value="UniProtKB-KW"/>
</dbReference>
<protein>
    <recommendedName>
        <fullName evidence="9 10">UDP-N-acetylmuramoylalanine--D-glutamate ligase</fullName>
        <ecNumber evidence="9 10">6.3.2.9</ecNumber>
    </recommendedName>
    <alternativeName>
        <fullName evidence="9">D-glutamic acid-adding enzyme</fullName>
    </alternativeName>
    <alternativeName>
        <fullName evidence="9">UDP-N-acetylmuramoyl-L-alanyl-D-glutamate synthetase</fullName>
    </alternativeName>
</protein>
<dbReference type="InterPro" id="IPR018109">
    <property type="entry name" value="Folylpolyglutamate_synth_CS"/>
</dbReference>
<name>A0A1X7JGM2_9BACT</name>
<dbReference type="AlphaFoldDB" id="A0A1X7JGM2"/>
<dbReference type="Proteomes" id="UP000193804">
    <property type="component" value="Unassembled WGS sequence"/>
</dbReference>
<accession>A0A1X7JGM2</accession>
<dbReference type="GO" id="GO:0008764">
    <property type="term" value="F:UDP-N-acetylmuramoylalanine-D-glutamate ligase activity"/>
    <property type="evidence" value="ECO:0007669"/>
    <property type="project" value="UniProtKB-UniRule"/>
</dbReference>
<dbReference type="InterPro" id="IPR004101">
    <property type="entry name" value="Mur_ligase_C"/>
</dbReference>
<keyword evidence="5 9" id="KW-0132">Cell division</keyword>
<dbReference type="GO" id="GO:0008360">
    <property type="term" value="P:regulation of cell shape"/>
    <property type="evidence" value="ECO:0007669"/>
    <property type="project" value="UniProtKB-KW"/>
</dbReference>
<dbReference type="OrthoDB" id="9809796at2"/>
<dbReference type="STRING" id="1028.SAMN05661096_01580"/>
<dbReference type="EMBL" id="FXAW01000003">
    <property type="protein sequence ID" value="SMG27191.1"/>
    <property type="molecule type" value="Genomic_DNA"/>
</dbReference>
<keyword evidence="9 10" id="KW-0573">Peptidoglycan synthesis</keyword>
<dbReference type="Pfam" id="PF21799">
    <property type="entry name" value="MurD-like_N"/>
    <property type="match status" value="1"/>
</dbReference>
<dbReference type="PANTHER" id="PTHR43692">
    <property type="entry name" value="UDP-N-ACETYLMURAMOYLALANINE--D-GLUTAMATE LIGASE"/>
    <property type="match status" value="1"/>
</dbReference>
<keyword evidence="4 9" id="KW-0436">Ligase</keyword>
<keyword evidence="6 9" id="KW-0547">Nucleotide-binding</keyword>
<dbReference type="UniPathway" id="UPA00219"/>
<gene>
    <name evidence="9" type="primary">murD</name>
    <name evidence="13" type="ORF">SAMN05661096_01580</name>
</gene>
<evidence type="ECO:0000256" key="1">
    <source>
        <dbReference type="ARBA" id="ARBA00004496"/>
    </source>
</evidence>
<comment type="catalytic activity">
    <reaction evidence="9 10">
        <text>UDP-N-acetyl-alpha-D-muramoyl-L-alanine + D-glutamate + ATP = UDP-N-acetyl-alpha-D-muramoyl-L-alanyl-D-glutamate + ADP + phosphate + H(+)</text>
        <dbReference type="Rhea" id="RHEA:16429"/>
        <dbReference type="ChEBI" id="CHEBI:15378"/>
        <dbReference type="ChEBI" id="CHEBI:29986"/>
        <dbReference type="ChEBI" id="CHEBI:30616"/>
        <dbReference type="ChEBI" id="CHEBI:43474"/>
        <dbReference type="ChEBI" id="CHEBI:83898"/>
        <dbReference type="ChEBI" id="CHEBI:83900"/>
        <dbReference type="ChEBI" id="CHEBI:456216"/>
        <dbReference type="EC" id="6.3.2.9"/>
    </reaction>
</comment>
<evidence type="ECO:0000313" key="13">
    <source>
        <dbReference type="EMBL" id="SMG27191.1"/>
    </source>
</evidence>
<keyword evidence="9 10" id="KW-0961">Cell wall biogenesis/degradation</keyword>
<comment type="pathway">
    <text evidence="2 9 10">Cell wall biogenesis; peptidoglycan biosynthesis.</text>
</comment>
<reference evidence="14" key="1">
    <citation type="submission" date="2017-04" db="EMBL/GenBank/DDBJ databases">
        <authorList>
            <person name="Varghese N."/>
            <person name="Submissions S."/>
        </authorList>
    </citation>
    <scope>NUCLEOTIDE SEQUENCE [LARGE SCALE GENOMIC DNA]</scope>
    <source>
        <strain evidence="14">DSM 4125</strain>
    </source>
</reference>
<keyword evidence="8 9" id="KW-0131">Cell cycle</keyword>
<proteinExistence type="inferred from homology"/>
<evidence type="ECO:0000256" key="6">
    <source>
        <dbReference type="ARBA" id="ARBA00022741"/>
    </source>
</evidence>
<dbReference type="HAMAP" id="MF_00639">
    <property type="entry name" value="MurD"/>
    <property type="match status" value="1"/>
</dbReference>
<evidence type="ECO:0000259" key="12">
    <source>
        <dbReference type="Pfam" id="PF08245"/>
    </source>
</evidence>
<sequence length="457" mass="51059">MKRRIIILGAGESGTGAALLAKAKGYDVFVSDFGIINEANKAKLVQAEIPFEEGKHTEELILNAHKIIKSPGIATSVEIVQKAFAKNIPLIDELEFASKYTKGKIIAITGTNGKSTTTMLTYHILKEAGLSVGLGGNIGKSMAGQLISQDYDWWVLECSSFQIDGFVDFKPHIALLLNITPDHLDRYDYKVENYVASKFSLFKNQDKADYALLYTEDNLIKANLAKHQFASKLLELKFEDIPYEGAYANPSGIIINLNEQRHTFSQDLLTIKGKHNQTNAMASILTSKLAKIKNERIADSLPKFKSIQHRLESVGSIHGIEFINDSKATNVDAVYYALDAFTRPIIWIVGGVDKGNDYSQLDVVSTNVKAIICLGKDNTKIKEHFKNRCPIIEETQSMEEAVKMGYKLSKDREIVLLSPACASFDLYKNYEDRGNQFRLAFQLLEREIELKKLSQSC</sequence>
<evidence type="ECO:0000256" key="5">
    <source>
        <dbReference type="ARBA" id="ARBA00022618"/>
    </source>
</evidence>
<dbReference type="NCBIfam" id="TIGR01087">
    <property type="entry name" value="murD"/>
    <property type="match status" value="1"/>
</dbReference>
<feature type="domain" description="Mur ligase C-terminal" evidence="11">
    <location>
        <begin position="309"/>
        <end position="421"/>
    </location>
</feature>
<dbReference type="Pfam" id="PF02875">
    <property type="entry name" value="Mur_ligase_C"/>
    <property type="match status" value="1"/>
</dbReference>
<dbReference type="InterPro" id="IPR005762">
    <property type="entry name" value="MurD"/>
</dbReference>
<dbReference type="GO" id="GO:0005524">
    <property type="term" value="F:ATP binding"/>
    <property type="evidence" value="ECO:0007669"/>
    <property type="project" value="UniProtKB-UniRule"/>
</dbReference>
<keyword evidence="7 9" id="KW-0067">ATP-binding</keyword>
<evidence type="ECO:0000256" key="9">
    <source>
        <dbReference type="HAMAP-Rule" id="MF_00639"/>
    </source>
</evidence>
<evidence type="ECO:0000313" key="14">
    <source>
        <dbReference type="Proteomes" id="UP000193804"/>
    </source>
</evidence>
<dbReference type="Gene3D" id="3.90.190.20">
    <property type="entry name" value="Mur ligase, C-terminal domain"/>
    <property type="match status" value="1"/>
</dbReference>
<dbReference type="GO" id="GO:0004326">
    <property type="term" value="F:tetrahydrofolylpolyglutamate synthase activity"/>
    <property type="evidence" value="ECO:0007669"/>
    <property type="project" value="InterPro"/>
</dbReference>
<organism evidence="13 14">
    <name type="scientific">Marivirga sericea</name>
    <dbReference type="NCBI Taxonomy" id="1028"/>
    <lineage>
        <taxon>Bacteria</taxon>
        <taxon>Pseudomonadati</taxon>
        <taxon>Bacteroidota</taxon>
        <taxon>Cytophagia</taxon>
        <taxon>Cytophagales</taxon>
        <taxon>Marivirgaceae</taxon>
        <taxon>Marivirga</taxon>
    </lineage>
</organism>
<keyword evidence="14" id="KW-1185">Reference proteome</keyword>
<keyword evidence="3 9" id="KW-0963">Cytoplasm</keyword>
<evidence type="ECO:0000256" key="3">
    <source>
        <dbReference type="ARBA" id="ARBA00022490"/>
    </source>
</evidence>
<dbReference type="PROSITE" id="PS01011">
    <property type="entry name" value="FOLYLPOLYGLU_SYNT_1"/>
    <property type="match status" value="1"/>
</dbReference>
<evidence type="ECO:0000256" key="4">
    <source>
        <dbReference type="ARBA" id="ARBA00022598"/>
    </source>
</evidence>
<dbReference type="EC" id="6.3.2.9" evidence="9 10"/>
<dbReference type="SUPFAM" id="SSF51984">
    <property type="entry name" value="MurCD N-terminal domain"/>
    <property type="match status" value="1"/>
</dbReference>
<dbReference type="Pfam" id="PF08245">
    <property type="entry name" value="Mur_ligase_M"/>
    <property type="match status" value="1"/>
</dbReference>
<dbReference type="GO" id="GO:0009252">
    <property type="term" value="P:peptidoglycan biosynthetic process"/>
    <property type="evidence" value="ECO:0007669"/>
    <property type="project" value="UniProtKB-UniRule"/>
</dbReference>
<dbReference type="InterPro" id="IPR013221">
    <property type="entry name" value="Mur_ligase_cen"/>
</dbReference>
<dbReference type="InterPro" id="IPR036565">
    <property type="entry name" value="Mur-like_cat_sf"/>
</dbReference>
<evidence type="ECO:0000256" key="8">
    <source>
        <dbReference type="ARBA" id="ARBA00023306"/>
    </source>
</evidence>
<keyword evidence="9 10" id="KW-0133">Cell shape</keyword>
<dbReference type="RefSeq" id="WP_085516523.1">
    <property type="nucleotide sequence ID" value="NZ_FXAW01000003.1"/>
</dbReference>
<feature type="domain" description="Mur ligase central" evidence="12">
    <location>
        <begin position="108"/>
        <end position="285"/>
    </location>
</feature>